<protein>
    <submittedName>
        <fullName evidence="2">GNAT family N-acetyltransferase</fullName>
        <ecNumber evidence="2">2.3.-.-</ecNumber>
    </submittedName>
</protein>
<keyword evidence="3" id="KW-1185">Reference proteome</keyword>
<keyword evidence="2" id="KW-0808">Transferase</keyword>
<keyword evidence="2" id="KW-0012">Acyltransferase</keyword>
<gene>
    <name evidence="2" type="ORF">ACIA8P_19850</name>
</gene>
<feature type="domain" description="N-acetyltransferase" evidence="1">
    <location>
        <begin position="2"/>
        <end position="160"/>
    </location>
</feature>
<proteinExistence type="predicted"/>
<dbReference type="InterPro" id="IPR051531">
    <property type="entry name" value="N-acetyltransferase"/>
</dbReference>
<dbReference type="EC" id="2.3.-.-" evidence="2"/>
<dbReference type="PROSITE" id="PS51186">
    <property type="entry name" value="GNAT"/>
    <property type="match status" value="1"/>
</dbReference>
<dbReference type="InterPro" id="IPR000182">
    <property type="entry name" value="GNAT_dom"/>
</dbReference>
<accession>A0ABW7Y3G0</accession>
<dbReference type="Proteomes" id="UP001612415">
    <property type="component" value="Unassembled WGS sequence"/>
</dbReference>
<name>A0ABW7Y3G0_STRCE</name>
<reference evidence="2 3" key="1">
    <citation type="submission" date="2024-10" db="EMBL/GenBank/DDBJ databases">
        <title>The Natural Products Discovery Center: Release of the First 8490 Sequenced Strains for Exploring Actinobacteria Biosynthetic Diversity.</title>
        <authorList>
            <person name="Kalkreuter E."/>
            <person name="Kautsar S.A."/>
            <person name="Yang D."/>
            <person name="Bader C.D."/>
            <person name="Teijaro C.N."/>
            <person name="Fluegel L."/>
            <person name="Davis C.M."/>
            <person name="Simpson J.R."/>
            <person name="Lauterbach L."/>
            <person name="Steele A.D."/>
            <person name="Gui C."/>
            <person name="Meng S."/>
            <person name="Li G."/>
            <person name="Viehrig K."/>
            <person name="Ye F."/>
            <person name="Su P."/>
            <person name="Kiefer A.F."/>
            <person name="Nichols A."/>
            <person name="Cepeda A.J."/>
            <person name="Yan W."/>
            <person name="Fan B."/>
            <person name="Jiang Y."/>
            <person name="Adhikari A."/>
            <person name="Zheng C.-J."/>
            <person name="Schuster L."/>
            <person name="Cowan T.M."/>
            <person name="Smanski M.J."/>
            <person name="Chevrette M.G."/>
            <person name="De Carvalho L.P.S."/>
            <person name="Shen B."/>
        </authorList>
    </citation>
    <scope>NUCLEOTIDE SEQUENCE [LARGE SCALE GENOMIC DNA]</scope>
    <source>
        <strain evidence="2 3">NPDC051599</strain>
    </source>
</reference>
<dbReference type="RefSeq" id="WP_398657577.1">
    <property type="nucleotide sequence ID" value="NZ_JBITDC010000006.1"/>
</dbReference>
<evidence type="ECO:0000313" key="2">
    <source>
        <dbReference type="EMBL" id="MFI5676897.1"/>
    </source>
</evidence>
<evidence type="ECO:0000313" key="3">
    <source>
        <dbReference type="Proteomes" id="UP001612415"/>
    </source>
</evidence>
<dbReference type="EMBL" id="JBITDC010000006">
    <property type="protein sequence ID" value="MFI5676897.1"/>
    <property type="molecule type" value="Genomic_DNA"/>
</dbReference>
<dbReference type="Pfam" id="PF13302">
    <property type="entry name" value="Acetyltransf_3"/>
    <property type="match status" value="1"/>
</dbReference>
<organism evidence="2 3">
    <name type="scientific">Streptomyces cellulosae</name>
    <dbReference type="NCBI Taxonomy" id="1968"/>
    <lineage>
        <taxon>Bacteria</taxon>
        <taxon>Bacillati</taxon>
        <taxon>Actinomycetota</taxon>
        <taxon>Actinomycetes</taxon>
        <taxon>Kitasatosporales</taxon>
        <taxon>Streptomycetaceae</taxon>
        <taxon>Streptomyces</taxon>
    </lineage>
</organism>
<dbReference type="InterPro" id="IPR016181">
    <property type="entry name" value="Acyl_CoA_acyltransferase"/>
</dbReference>
<dbReference type="SUPFAM" id="SSF55729">
    <property type="entry name" value="Acyl-CoA N-acyltransferases (Nat)"/>
    <property type="match status" value="1"/>
</dbReference>
<dbReference type="GO" id="GO:0016746">
    <property type="term" value="F:acyltransferase activity"/>
    <property type="evidence" value="ECO:0007669"/>
    <property type="project" value="UniProtKB-KW"/>
</dbReference>
<dbReference type="PANTHER" id="PTHR43792">
    <property type="entry name" value="GNAT FAMILY, PUTATIVE (AFU_ORTHOLOGUE AFUA_3G00765)-RELATED-RELATED"/>
    <property type="match status" value="1"/>
</dbReference>
<evidence type="ECO:0000259" key="1">
    <source>
        <dbReference type="PROSITE" id="PS51186"/>
    </source>
</evidence>
<comment type="caution">
    <text evidence="2">The sequence shown here is derived from an EMBL/GenBank/DDBJ whole genome shotgun (WGS) entry which is preliminary data.</text>
</comment>
<dbReference type="Gene3D" id="3.40.630.30">
    <property type="match status" value="1"/>
</dbReference>
<sequence>MPTLERLRADHADALLAFEQANRAWFARSVPDRGDAYFTEFAARHQALLAEQDTGVCHFHVLLDEEGELIGRINLVDVAQGAAELGYRIGESAAGRGLATAAVRQMCRLAGTTYGLVALTARTTLDNRASRTVLERNGFTATGTLTLNGHPGVRYRRARLGEYGD</sequence>